<accession>A0A0B0IG71</accession>
<dbReference type="PANTHER" id="PTHR30137">
    <property type="entry name" value="LUCIFERASE-LIKE MONOOXYGENASE"/>
    <property type="match status" value="1"/>
</dbReference>
<dbReference type="InterPro" id="IPR050766">
    <property type="entry name" value="Bact_Lucif_Oxidored"/>
</dbReference>
<gene>
    <name evidence="3" type="ORF">LQ50_19960</name>
</gene>
<dbReference type="FunFam" id="3.20.20.30:FF:000002">
    <property type="entry name" value="LLM class flavin-dependent oxidoreductase"/>
    <property type="match status" value="1"/>
</dbReference>
<sequence length="337" mass="37174">MLRLSILDQSPVANGIDARTAVKQTVELAEMAEQLGYHRFWVSEHHDAKRVAGSTPEVLLAHIGGRTKKIRIGSGGVMLPHYSPYKVAENFKMLEALYPNRVDLGIGRAAGGNPIATMALQGSSARKRDAYPDQIEELKGYFTGLSKDHHYYGITATPIVDTMPQLWVLGSSGGSAQIAAEKGTAFTFAHFINGDGGEEVVRAYRKQFRPSSFYGEPEASVAIHLICADKDEEANRRAASLDLSLLMLQKGQRSLEIPTIEAAESYPYNAADLVQVRENRKRMIVGGPNKVKAEVESLAKRYGTNEVMIITITHDYNHRVRSFELLAELFQLVESKG</sequence>
<dbReference type="OrthoDB" id="9780518at2"/>
<dbReference type="InterPro" id="IPR036661">
    <property type="entry name" value="Luciferase-like_sf"/>
</dbReference>
<feature type="domain" description="Luciferase-like" evidence="2">
    <location>
        <begin position="5"/>
        <end position="301"/>
    </location>
</feature>
<dbReference type="Proteomes" id="UP000030832">
    <property type="component" value="Unassembled WGS sequence"/>
</dbReference>
<comment type="caution">
    <text evidence="3">The sequence shown here is derived from an EMBL/GenBank/DDBJ whole genome shotgun (WGS) entry which is preliminary data.</text>
</comment>
<dbReference type="Gene3D" id="3.20.20.30">
    <property type="entry name" value="Luciferase-like domain"/>
    <property type="match status" value="1"/>
</dbReference>
<dbReference type="PANTHER" id="PTHR30137:SF19">
    <property type="entry name" value="LUCIFERASE-LIKE MONOOXYGENASE"/>
    <property type="match status" value="1"/>
</dbReference>
<evidence type="ECO:0000256" key="1">
    <source>
        <dbReference type="ARBA" id="ARBA00007789"/>
    </source>
</evidence>
<dbReference type="STRING" id="333138.LQ50_19960"/>
<evidence type="ECO:0000313" key="3">
    <source>
        <dbReference type="EMBL" id="KHF38671.1"/>
    </source>
</evidence>
<dbReference type="RefSeq" id="WP_034632182.1">
    <property type="nucleotide sequence ID" value="NZ_JRJU01000033.1"/>
</dbReference>
<evidence type="ECO:0000259" key="2">
    <source>
        <dbReference type="Pfam" id="PF00296"/>
    </source>
</evidence>
<dbReference type="EMBL" id="JRJU01000033">
    <property type="protein sequence ID" value="KHF38671.1"/>
    <property type="molecule type" value="Genomic_DNA"/>
</dbReference>
<dbReference type="InterPro" id="IPR019949">
    <property type="entry name" value="CmoO-like"/>
</dbReference>
<dbReference type="eggNOG" id="COG2141">
    <property type="taxonomic scope" value="Bacteria"/>
</dbReference>
<dbReference type="Pfam" id="PF00296">
    <property type="entry name" value="Bac_luciferase"/>
    <property type="match status" value="1"/>
</dbReference>
<dbReference type="GO" id="GO:0005829">
    <property type="term" value="C:cytosol"/>
    <property type="evidence" value="ECO:0007669"/>
    <property type="project" value="TreeGrafter"/>
</dbReference>
<keyword evidence="4" id="KW-1185">Reference proteome</keyword>
<protein>
    <recommendedName>
        <fullName evidence="2">Luciferase-like domain-containing protein</fullName>
    </recommendedName>
</protein>
<comment type="similarity">
    <text evidence="1">To bacterial alkanal monooxygenase alpha and beta chains.</text>
</comment>
<dbReference type="InterPro" id="IPR011251">
    <property type="entry name" value="Luciferase-like_dom"/>
</dbReference>
<evidence type="ECO:0000313" key="4">
    <source>
        <dbReference type="Proteomes" id="UP000030832"/>
    </source>
</evidence>
<name>A0A0B0IG71_9BACI</name>
<dbReference type="NCBIfam" id="TIGR03558">
    <property type="entry name" value="oxido_grp_1"/>
    <property type="match status" value="1"/>
</dbReference>
<dbReference type="AlphaFoldDB" id="A0A0B0IG71"/>
<dbReference type="GO" id="GO:0016705">
    <property type="term" value="F:oxidoreductase activity, acting on paired donors, with incorporation or reduction of molecular oxygen"/>
    <property type="evidence" value="ECO:0007669"/>
    <property type="project" value="InterPro"/>
</dbReference>
<organism evidence="3 4">
    <name type="scientific">Halalkalibacter okhensis</name>
    <dbReference type="NCBI Taxonomy" id="333138"/>
    <lineage>
        <taxon>Bacteria</taxon>
        <taxon>Bacillati</taxon>
        <taxon>Bacillota</taxon>
        <taxon>Bacilli</taxon>
        <taxon>Bacillales</taxon>
        <taxon>Bacillaceae</taxon>
        <taxon>Halalkalibacter</taxon>
    </lineage>
</organism>
<reference evidence="3 4" key="1">
    <citation type="submission" date="2014-09" db="EMBL/GenBank/DDBJ databases">
        <title>Genome sequencing and annotation of Bacillus Okhensis strain Kh10-101T.</title>
        <authorList>
            <person name="Prakash J.S."/>
        </authorList>
    </citation>
    <scope>NUCLEOTIDE SEQUENCE [LARGE SCALE GENOMIC DNA]</scope>
    <source>
        <strain evidence="4">Kh10-101T</strain>
    </source>
</reference>
<proteinExistence type="predicted"/>
<dbReference type="SUPFAM" id="SSF51679">
    <property type="entry name" value="Bacterial luciferase-like"/>
    <property type="match status" value="1"/>
</dbReference>